<dbReference type="Pfam" id="PF13193">
    <property type="entry name" value="AMP-binding_C"/>
    <property type="match status" value="1"/>
</dbReference>
<dbReference type="PANTHER" id="PTHR24096:SF149">
    <property type="entry name" value="AMP-BINDING DOMAIN-CONTAINING PROTEIN-RELATED"/>
    <property type="match status" value="1"/>
</dbReference>
<dbReference type="InterPro" id="IPR020845">
    <property type="entry name" value="AMP-binding_CS"/>
</dbReference>
<keyword evidence="4" id="KW-0576">Peroxisome</keyword>
<evidence type="ECO:0000256" key="3">
    <source>
        <dbReference type="ARBA" id="ARBA00022598"/>
    </source>
</evidence>
<dbReference type="PANTHER" id="PTHR24096">
    <property type="entry name" value="LONG-CHAIN-FATTY-ACID--COA LIGASE"/>
    <property type="match status" value="1"/>
</dbReference>
<evidence type="ECO:0000256" key="1">
    <source>
        <dbReference type="ARBA" id="ARBA00004275"/>
    </source>
</evidence>
<evidence type="ECO:0000313" key="7">
    <source>
        <dbReference type="EMBL" id="JAV78876.1"/>
    </source>
</evidence>
<feature type="domain" description="AMP-binding enzyme C-terminal" evidence="6">
    <location>
        <begin position="378"/>
        <end position="454"/>
    </location>
</feature>
<protein>
    <recommendedName>
        <fullName evidence="8">Luciferin 4-monooxygenase</fullName>
    </recommendedName>
</protein>
<dbReference type="Gene3D" id="3.30.300.30">
    <property type="match status" value="1"/>
</dbReference>
<reference evidence="7" key="1">
    <citation type="journal article" date="2016" name="Sci. Rep.">
        <title>Molecular characterization of firefly nuptial gifts: a multi-omics approach sheds light on postcopulatory sexual selection.</title>
        <authorList>
            <person name="Al-Wathiqui N."/>
            <person name="Fallon T.R."/>
            <person name="South A."/>
            <person name="Weng J.K."/>
            <person name="Lewis S.M."/>
        </authorList>
    </citation>
    <scope>NUCLEOTIDE SEQUENCE</scope>
</reference>
<feature type="domain" description="AMP-dependent synthetase/ligase" evidence="5">
    <location>
        <begin position="2"/>
        <end position="327"/>
    </location>
</feature>
<dbReference type="GO" id="GO:0005777">
    <property type="term" value="C:peroxisome"/>
    <property type="evidence" value="ECO:0007669"/>
    <property type="project" value="UniProtKB-SubCell"/>
</dbReference>
<dbReference type="EMBL" id="GEZM01043732">
    <property type="protein sequence ID" value="JAV78876.1"/>
    <property type="molecule type" value="Transcribed_RNA"/>
</dbReference>
<proteinExistence type="inferred from homology"/>
<evidence type="ECO:0000259" key="5">
    <source>
        <dbReference type="Pfam" id="PF00501"/>
    </source>
</evidence>
<dbReference type="SUPFAM" id="SSF56801">
    <property type="entry name" value="Acetyl-CoA synthetase-like"/>
    <property type="match status" value="1"/>
</dbReference>
<comment type="subcellular location">
    <subcellularLocation>
        <location evidence="1">Peroxisome</location>
    </subcellularLocation>
</comment>
<accession>A0A1Y1M4R9</accession>
<comment type="similarity">
    <text evidence="2">Belongs to the ATP-dependent AMP-binding enzyme family.</text>
</comment>
<dbReference type="Pfam" id="PF00501">
    <property type="entry name" value="AMP-binding"/>
    <property type="match status" value="1"/>
</dbReference>
<sequence length="469" mass="52905">MGLQYGDVVSSCTYNHLNSGVPHISSYFIGAKIAAFDPTLSVREAAYLFRQVTPKVIFTGTESVKLIENVIQEVGANTKIVVFGATDKHVPFSDLISPKPNETSFKPVEVQHLKDIALILFSSGTTGLPKGVCFSHRAMLHSVAAIKERDYRDVIVYSNDSPFWNVFSIYLHQSIFGKSVRLVSPTFDYNNPWSIFTYNVNYVMLDLTRMLTLCHTPKPKDIDLSSLGTLVVSGTTISEDQMAKVRETFPGVHVSQAYGLTEVYYGVTCFDHTKPKHAQLALKKTGSCGLPMRGICFKVVDPDTERVLGPNENGELRLKTSRQLSGYHNLDSSGVWDSDGWLRTGDYGYYDQDYCIYVIDRIKEMFEYRYKHITPATIESVINTHPAVFRSVVIGVPHYMDNHHPMALIIVKPDCSNVTTEEIEKYVEVRVEDPFRLRAGVKFVKSFPLTQSGKVNRLRLKEMVRDKQI</sequence>
<dbReference type="Gene3D" id="3.40.50.12780">
    <property type="entry name" value="N-terminal domain of ligase-like"/>
    <property type="match status" value="1"/>
</dbReference>
<dbReference type="InterPro" id="IPR042099">
    <property type="entry name" value="ANL_N_sf"/>
</dbReference>
<dbReference type="InterPro" id="IPR045851">
    <property type="entry name" value="AMP-bd_C_sf"/>
</dbReference>
<evidence type="ECO:0008006" key="8">
    <source>
        <dbReference type="Google" id="ProtNLM"/>
    </source>
</evidence>
<evidence type="ECO:0000256" key="2">
    <source>
        <dbReference type="ARBA" id="ARBA00006432"/>
    </source>
</evidence>
<evidence type="ECO:0000256" key="4">
    <source>
        <dbReference type="ARBA" id="ARBA00023140"/>
    </source>
</evidence>
<dbReference type="GO" id="GO:0016405">
    <property type="term" value="F:CoA-ligase activity"/>
    <property type="evidence" value="ECO:0007669"/>
    <property type="project" value="TreeGrafter"/>
</dbReference>
<organism evidence="7">
    <name type="scientific">Photinus pyralis</name>
    <name type="common">Common eastern firefly</name>
    <name type="synonym">Lampyris pyralis</name>
    <dbReference type="NCBI Taxonomy" id="7054"/>
    <lineage>
        <taxon>Eukaryota</taxon>
        <taxon>Metazoa</taxon>
        <taxon>Ecdysozoa</taxon>
        <taxon>Arthropoda</taxon>
        <taxon>Hexapoda</taxon>
        <taxon>Insecta</taxon>
        <taxon>Pterygota</taxon>
        <taxon>Neoptera</taxon>
        <taxon>Endopterygota</taxon>
        <taxon>Coleoptera</taxon>
        <taxon>Polyphaga</taxon>
        <taxon>Elateriformia</taxon>
        <taxon>Elateroidea</taxon>
        <taxon>Lampyridae</taxon>
        <taxon>Lampyrinae</taxon>
        <taxon>Photinus</taxon>
    </lineage>
</organism>
<keyword evidence="3" id="KW-0436">Ligase</keyword>
<dbReference type="InterPro" id="IPR025110">
    <property type="entry name" value="AMP-bd_C"/>
</dbReference>
<dbReference type="AlphaFoldDB" id="A0A1Y1M4R9"/>
<name>A0A1Y1M4R9_PHOPY</name>
<dbReference type="InterPro" id="IPR000873">
    <property type="entry name" value="AMP-dep_synth/lig_dom"/>
</dbReference>
<evidence type="ECO:0000259" key="6">
    <source>
        <dbReference type="Pfam" id="PF13193"/>
    </source>
</evidence>
<dbReference type="PROSITE" id="PS00455">
    <property type="entry name" value="AMP_BINDING"/>
    <property type="match status" value="1"/>
</dbReference>